<dbReference type="InterPro" id="IPR002939">
    <property type="entry name" value="DnaJ_C"/>
</dbReference>
<dbReference type="Pfam" id="PF00226">
    <property type="entry name" value="DnaJ"/>
    <property type="match status" value="1"/>
</dbReference>
<keyword evidence="3" id="KW-1185">Reference proteome</keyword>
<dbReference type="PANTHER" id="PTHR43096">
    <property type="entry name" value="DNAJ HOMOLOG 1, MITOCHONDRIAL-RELATED"/>
    <property type="match status" value="1"/>
</dbReference>
<comment type="caution">
    <text evidence="2">The sequence shown here is derived from an EMBL/GenBank/DDBJ whole genome shotgun (WGS) entry which is preliminary data.</text>
</comment>
<name>A0ABV3TMB0_9RHOB</name>
<dbReference type="PROSITE" id="PS00636">
    <property type="entry name" value="DNAJ_1"/>
    <property type="match status" value="1"/>
</dbReference>
<dbReference type="CDD" id="cd10747">
    <property type="entry name" value="DnaJ_C"/>
    <property type="match status" value="1"/>
</dbReference>
<dbReference type="PRINTS" id="PR00625">
    <property type="entry name" value="JDOMAIN"/>
</dbReference>
<dbReference type="Pfam" id="PF01556">
    <property type="entry name" value="DnaJ_C"/>
    <property type="match status" value="1"/>
</dbReference>
<dbReference type="EMBL" id="JBFRYC010000008">
    <property type="protein sequence ID" value="MEX1662708.1"/>
    <property type="molecule type" value="Genomic_DNA"/>
</dbReference>
<evidence type="ECO:0000313" key="3">
    <source>
        <dbReference type="Proteomes" id="UP001557465"/>
    </source>
</evidence>
<feature type="domain" description="J" evidence="1">
    <location>
        <begin position="12"/>
        <end position="77"/>
    </location>
</feature>
<protein>
    <submittedName>
        <fullName evidence="2">J domain-containing protein</fullName>
    </submittedName>
</protein>
<dbReference type="InterPro" id="IPR001623">
    <property type="entry name" value="DnaJ_domain"/>
</dbReference>
<dbReference type="InterPro" id="IPR018253">
    <property type="entry name" value="DnaJ_domain_CS"/>
</dbReference>
<dbReference type="InterPro" id="IPR036869">
    <property type="entry name" value="J_dom_sf"/>
</dbReference>
<reference evidence="2 3" key="1">
    <citation type="journal article" date="2011" name="Int. J. Syst. Evol. Microbiol.">
        <title>Zhongshania antarctica gen. nov., sp. nov. and Zhongshania guokunii sp. nov., gammaproteobacteria respectively isolated from coastal attached (fast) ice and surface seawater of the Antarctic.</title>
        <authorList>
            <person name="Li H.J."/>
            <person name="Zhang X.Y."/>
            <person name="Chen C.X."/>
            <person name="Zhang Y.J."/>
            <person name="Gao Z.M."/>
            <person name="Yu Y."/>
            <person name="Chen X.L."/>
            <person name="Chen B."/>
            <person name="Zhang Y.Z."/>
        </authorList>
    </citation>
    <scope>NUCLEOTIDE SEQUENCE [LARGE SCALE GENOMIC DNA]</scope>
    <source>
        <strain evidence="2 3">15-R06ZXC-3</strain>
    </source>
</reference>
<dbReference type="RefSeq" id="WP_295532421.1">
    <property type="nucleotide sequence ID" value="NZ_JBFRYC010000008.1"/>
</dbReference>
<dbReference type="InterPro" id="IPR008971">
    <property type="entry name" value="HSP40/DnaJ_pept-bd"/>
</dbReference>
<dbReference type="PROSITE" id="PS50076">
    <property type="entry name" value="DNAJ_2"/>
    <property type="match status" value="1"/>
</dbReference>
<dbReference type="SUPFAM" id="SSF46565">
    <property type="entry name" value="Chaperone J-domain"/>
    <property type="match status" value="1"/>
</dbReference>
<dbReference type="SMART" id="SM00271">
    <property type="entry name" value="DnaJ"/>
    <property type="match status" value="1"/>
</dbReference>
<evidence type="ECO:0000259" key="1">
    <source>
        <dbReference type="PROSITE" id="PS50076"/>
    </source>
</evidence>
<evidence type="ECO:0000313" key="2">
    <source>
        <dbReference type="EMBL" id="MEX1662708.1"/>
    </source>
</evidence>
<dbReference type="Gene3D" id="1.10.287.110">
    <property type="entry name" value="DnaJ domain"/>
    <property type="match status" value="1"/>
</dbReference>
<dbReference type="CDD" id="cd06257">
    <property type="entry name" value="DnaJ"/>
    <property type="match status" value="1"/>
</dbReference>
<sequence length="315" mass="34288">MAQSTDNTAHLDPYEALGLSKTATQAEIKKAYRKLVRTSHPDINPDDAGAEARFVQISAAYDLLKDPDTRARFDAGEIDASGQEKPQRQYYRDYAQNQRSTRDSAGFEGMDPDDIFAQMFRQRSGGAQQGHGFSARGRDVGYTLEVPFLDAARGGSAHISLPGEGQIDLKIPVGLRDGQTLRLRGKGGEGFGGGPRGDAQVKIHIQPHPLFRREDDTILLTLPITLDEAILGAKVTVPTIHGDVALTIPKGSSSGKVLRLRGRGVERKGQAGDQLVELRIVLPKTVDDKLAACIEEWAKTNTENPREAMLKGVPR</sequence>
<dbReference type="SUPFAM" id="SSF49493">
    <property type="entry name" value="HSP40/DnaJ peptide-binding domain"/>
    <property type="match status" value="2"/>
</dbReference>
<gene>
    <name evidence="2" type="ORF">AB4874_13765</name>
</gene>
<proteinExistence type="predicted"/>
<organism evidence="2 3">
    <name type="scientific">Thioclava arctica</name>
    <dbReference type="NCBI Taxonomy" id="3238301"/>
    <lineage>
        <taxon>Bacteria</taxon>
        <taxon>Pseudomonadati</taxon>
        <taxon>Pseudomonadota</taxon>
        <taxon>Alphaproteobacteria</taxon>
        <taxon>Rhodobacterales</taxon>
        <taxon>Paracoccaceae</taxon>
        <taxon>Thioclava</taxon>
    </lineage>
</organism>
<dbReference type="PANTHER" id="PTHR43096:SF10">
    <property type="entry name" value="CHAPERONE PROTEIN DNAJ A6, CHLOROPLASTIC"/>
    <property type="match status" value="1"/>
</dbReference>
<dbReference type="Proteomes" id="UP001557465">
    <property type="component" value="Unassembled WGS sequence"/>
</dbReference>
<accession>A0ABV3TMB0</accession>
<dbReference type="Gene3D" id="2.60.260.20">
    <property type="entry name" value="Urease metallochaperone UreE, N-terminal domain"/>
    <property type="match status" value="2"/>
</dbReference>